<accession>A0ABT0U0D2</accession>
<dbReference type="RefSeq" id="WP_250927952.1">
    <property type="nucleotide sequence ID" value="NZ_JAMQBK010000020.1"/>
</dbReference>
<dbReference type="Proteomes" id="UP001202961">
    <property type="component" value="Unassembled WGS sequence"/>
</dbReference>
<comment type="caution">
    <text evidence="1">The sequence shown here is derived from an EMBL/GenBank/DDBJ whole genome shotgun (WGS) entry which is preliminary data.</text>
</comment>
<dbReference type="EMBL" id="JAMQBK010000020">
    <property type="protein sequence ID" value="MCM2370281.1"/>
    <property type="molecule type" value="Genomic_DNA"/>
</dbReference>
<evidence type="ECO:0000313" key="1">
    <source>
        <dbReference type="EMBL" id="MCM2370281.1"/>
    </source>
</evidence>
<evidence type="ECO:0000313" key="2">
    <source>
        <dbReference type="Proteomes" id="UP001202961"/>
    </source>
</evidence>
<keyword evidence="2" id="KW-1185">Reference proteome</keyword>
<proteinExistence type="predicted"/>
<organism evidence="1 2">
    <name type="scientific">Aporhodopirellula aestuarii</name>
    <dbReference type="NCBI Taxonomy" id="2950107"/>
    <lineage>
        <taxon>Bacteria</taxon>
        <taxon>Pseudomonadati</taxon>
        <taxon>Planctomycetota</taxon>
        <taxon>Planctomycetia</taxon>
        <taxon>Pirellulales</taxon>
        <taxon>Pirellulaceae</taxon>
        <taxon>Aporhodopirellula</taxon>
    </lineage>
</organism>
<sequence length="93" mass="10418">MRAELPLVVSQLCERSAEVLGADPRQVVCVAVKLINVAAVCHLGFRRGDYRVIRMRPSRRFACLGFRFGADVIAGRIGWRMDVVLFEWLISGA</sequence>
<gene>
    <name evidence="1" type="ORF">NB063_06540</name>
</gene>
<name>A0ABT0U0D2_9BACT</name>
<reference evidence="1 2" key="1">
    <citation type="journal article" date="2022" name="Syst. Appl. Microbiol.">
        <title>Rhodopirellula aestuarii sp. nov., a novel member of the genus Rhodopirellula isolated from brackish sediments collected in the Tagus River estuary, Portugal.</title>
        <authorList>
            <person name="Vitorino I.R."/>
            <person name="Klimek D."/>
            <person name="Calusinska M."/>
            <person name="Lobo-da-Cunha A."/>
            <person name="Vasconcelos V."/>
            <person name="Lage O.M."/>
        </authorList>
    </citation>
    <scope>NUCLEOTIDE SEQUENCE [LARGE SCALE GENOMIC DNA]</scope>
    <source>
        <strain evidence="1 2">ICT_H3.1</strain>
    </source>
</reference>
<protein>
    <submittedName>
        <fullName evidence="1">Uncharacterized protein</fullName>
    </submittedName>
</protein>